<feature type="transmembrane region" description="Helical" evidence="7">
    <location>
        <begin position="242"/>
        <end position="266"/>
    </location>
</feature>
<dbReference type="EMBL" id="NSKB01000002">
    <property type="protein sequence ID" value="PAU78464.1"/>
    <property type="molecule type" value="Genomic_DNA"/>
</dbReference>
<feature type="transmembrane region" description="Helical" evidence="7">
    <location>
        <begin position="318"/>
        <end position="344"/>
    </location>
</feature>
<dbReference type="PANTHER" id="PTHR33362:SF5">
    <property type="entry name" value="C4-DICARBOXYLATE TRAP TRANSPORTER LARGE PERMEASE PROTEIN DCTM"/>
    <property type="match status" value="1"/>
</dbReference>
<evidence type="ECO:0000256" key="4">
    <source>
        <dbReference type="ARBA" id="ARBA00022692"/>
    </source>
</evidence>
<keyword evidence="4 7" id="KW-0812">Transmembrane</keyword>
<organism evidence="9 10">
    <name type="scientific">Halomonas salipaludis</name>
    <dbReference type="NCBI Taxonomy" id="2032625"/>
    <lineage>
        <taxon>Bacteria</taxon>
        <taxon>Pseudomonadati</taxon>
        <taxon>Pseudomonadota</taxon>
        <taxon>Gammaproteobacteria</taxon>
        <taxon>Oceanospirillales</taxon>
        <taxon>Halomonadaceae</taxon>
        <taxon>Halomonas</taxon>
    </lineage>
</organism>
<dbReference type="RefSeq" id="WP_095620137.1">
    <property type="nucleotide sequence ID" value="NZ_NSKB01000002.1"/>
</dbReference>
<dbReference type="PIRSF" id="PIRSF006066">
    <property type="entry name" value="HI0050"/>
    <property type="match status" value="1"/>
</dbReference>
<feature type="transmembrane region" description="Helical" evidence="7">
    <location>
        <begin position="170"/>
        <end position="195"/>
    </location>
</feature>
<evidence type="ECO:0000256" key="2">
    <source>
        <dbReference type="ARBA" id="ARBA00022475"/>
    </source>
</evidence>
<dbReference type="OrthoDB" id="9796052at2"/>
<evidence type="ECO:0000256" key="6">
    <source>
        <dbReference type="ARBA" id="ARBA00023136"/>
    </source>
</evidence>
<proteinExistence type="inferred from homology"/>
<dbReference type="InterPro" id="IPR010656">
    <property type="entry name" value="DctM"/>
</dbReference>
<evidence type="ECO:0000256" key="3">
    <source>
        <dbReference type="ARBA" id="ARBA00022519"/>
    </source>
</evidence>
<feature type="transmembrane region" description="Helical" evidence="7">
    <location>
        <begin position="46"/>
        <end position="70"/>
    </location>
</feature>
<dbReference type="AlphaFoldDB" id="A0A2A2F153"/>
<dbReference type="NCBIfam" id="TIGR00786">
    <property type="entry name" value="dctM"/>
    <property type="match status" value="1"/>
</dbReference>
<dbReference type="Pfam" id="PF06808">
    <property type="entry name" value="DctM"/>
    <property type="match status" value="1"/>
</dbReference>
<evidence type="ECO:0000259" key="8">
    <source>
        <dbReference type="Pfam" id="PF06808"/>
    </source>
</evidence>
<keyword evidence="3 7" id="KW-0997">Cell inner membrane</keyword>
<comment type="subunit">
    <text evidence="7">The complex comprises the extracytoplasmic solute receptor protein and the two transmembrane proteins.</text>
</comment>
<dbReference type="InterPro" id="IPR004681">
    <property type="entry name" value="TRAP_DctM"/>
</dbReference>
<gene>
    <name evidence="9" type="ORF">CK498_07110</name>
</gene>
<feature type="transmembrane region" description="Helical" evidence="7">
    <location>
        <begin position="356"/>
        <end position="381"/>
    </location>
</feature>
<protein>
    <recommendedName>
        <fullName evidence="7">TRAP transporter large permease protein</fullName>
    </recommendedName>
</protein>
<evidence type="ECO:0000313" key="10">
    <source>
        <dbReference type="Proteomes" id="UP000217771"/>
    </source>
</evidence>
<dbReference type="PANTHER" id="PTHR33362">
    <property type="entry name" value="SIALIC ACID TRAP TRANSPORTER PERMEASE PROTEIN SIAT-RELATED"/>
    <property type="match status" value="1"/>
</dbReference>
<comment type="similarity">
    <text evidence="7">Belongs to the TRAP transporter large permease family.</text>
</comment>
<feature type="transmembrane region" description="Helical" evidence="7">
    <location>
        <begin position="278"/>
        <end position="298"/>
    </location>
</feature>
<keyword evidence="2" id="KW-1003">Cell membrane</keyword>
<keyword evidence="10" id="KW-1185">Reference proteome</keyword>
<name>A0A2A2F153_9GAMM</name>
<dbReference type="GO" id="GO:0005886">
    <property type="term" value="C:plasma membrane"/>
    <property type="evidence" value="ECO:0007669"/>
    <property type="project" value="UniProtKB-SubCell"/>
</dbReference>
<evidence type="ECO:0000256" key="1">
    <source>
        <dbReference type="ARBA" id="ARBA00004429"/>
    </source>
</evidence>
<keyword evidence="6 7" id="KW-0472">Membrane</keyword>
<evidence type="ECO:0000256" key="5">
    <source>
        <dbReference type="ARBA" id="ARBA00022989"/>
    </source>
</evidence>
<comment type="caution">
    <text evidence="9">The sequence shown here is derived from an EMBL/GenBank/DDBJ whole genome shotgun (WGS) entry which is preliminary data.</text>
</comment>
<accession>A0A2A2F153</accession>
<keyword evidence="5 7" id="KW-1133">Transmembrane helix</keyword>
<comment type="function">
    <text evidence="7">Part of the tripartite ATP-independent periplasmic (TRAP) transport system.</text>
</comment>
<keyword evidence="7" id="KW-0813">Transport</keyword>
<evidence type="ECO:0000256" key="7">
    <source>
        <dbReference type="RuleBase" id="RU369079"/>
    </source>
</evidence>
<comment type="subcellular location">
    <subcellularLocation>
        <location evidence="1 7">Cell inner membrane</location>
        <topology evidence="1 7">Multi-pass membrane protein</topology>
    </subcellularLocation>
</comment>
<dbReference type="Proteomes" id="UP000217771">
    <property type="component" value="Unassembled WGS sequence"/>
</dbReference>
<reference evidence="9 10" key="1">
    <citation type="submission" date="2017-08" db="EMBL/GenBank/DDBJ databases">
        <title>Halomonas alkalisoli sp. nov., isolated from saline alkaline soil.</title>
        <authorList>
            <person name="Wang D."/>
            <person name="Zhang G."/>
        </authorList>
    </citation>
    <scope>NUCLEOTIDE SEQUENCE [LARGE SCALE GENOMIC DNA]</scope>
    <source>
        <strain evidence="9 10">WRN001</strain>
    </source>
</reference>
<sequence>MILLALLVLLVLLLISVPVAATLIALGLFLDEFFSPFPLVRAMGDVLWSASDSFLLIAIPLFILLGEILVRTGIAKGTYRALESWLSWLPGGLLHANIGTATLFSATSGSSVATAATIGTVAIPQGKEMKYDPKLFTGSIAAGGTLGIMIPPSINLIVYGFLTETSIPQLFAAGLLPGLLLAVLFMAGTALLCLWRPSLGGPSTHHSWSERFSGLKHLVPVLTLFGIVVGSIYAGWATPTEAASLGVIGALLIALFMRKLSLGIIVEALDGTMRTTGMIMLIIIASYFLNFVLASTGVTRELAGFLESAGLGPYSTLMLVIVLYIVLGFFIETLSLMVITIPIVAPIVIALGFDPVWFGILLILLIEMALITPPVGLNLYVVQGVRQGGPFNDVMLGALPYVGFMFLMAIVLILFPSVAMYLPNLLRG</sequence>
<dbReference type="GO" id="GO:0022857">
    <property type="term" value="F:transmembrane transporter activity"/>
    <property type="evidence" value="ECO:0007669"/>
    <property type="project" value="UniProtKB-UniRule"/>
</dbReference>
<feature type="transmembrane region" description="Helical" evidence="7">
    <location>
        <begin position="135"/>
        <end position="158"/>
    </location>
</feature>
<comment type="caution">
    <text evidence="7">Lacks conserved residue(s) required for the propagation of feature annotation.</text>
</comment>
<evidence type="ECO:0000313" key="9">
    <source>
        <dbReference type="EMBL" id="PAU78464.1"/>
    </source>
</evidence>
<feature type="transmembrane region" description="Helical" evidence="7">
    <location>
        <begin position="401"/>
        <end position="422"/>
    </location>
</feature>
<feature type="transmembrane region" description="Helical" evidence="7">
    <location>
        <begin position="215"/>
        <end position="236"/>
    </location>
</feature>
<feature type="domain" description="TRAP C4-dicarboxylate transport system permease DctM subunit" evidence="8">
    <location>
        <begin position="6"/>
        <end position="417"/>
    </location>
</feature>